<keyword evidence="8" id="KW-1185">Reference proteome</keyword>
<name>A0ABU0W595_9GAMM</name>
<dbReference type="Gene3D" id="1.10.340.30">
    <property type="entry name" value="Hypothetical protein, domain 2"/>
    <property type="match status" value="1"/>
</dbReference>
<keyword evidence="2" id="KW-0004">4Fe-4S</keyword>
<dbReference type="InterPro" id="IPR023170">
    <property type="entry name" value="HhH_base_excis_C"/>
</dbReference>
<dbReference type="PANTHER" id="PTHR10359:SF19">
    <property type="entry name" value="DNA REPAIR GLYCOSYLASE MJ1434-RELATED"/>
    <property type="match status" value="1"/>
</dbReference>
<evidence type="ECO:0000256" key="5">
    <source>
        <dbReference type="ARBA" id="ARBA00023014"/>
    </source>
</evidence>
<evidence type="ECO:0000313" key="8">
    <source>
        <dbReference type="Proteomes" id="UP001239019"/>
    </source>
</evidence>
<accession>A0ABU0W595</accession>
<proteinExistence type="predicted"/>
<dbReference type="SMART" id="SM00525">
    <property type="entry name" value="FES"/>
    <property type="match status" value="1"/>
</dbReference>
<evidence type="ECO:0000256" key="4">
    <source>
        <dbReference type="ARBA" id="ARBA00023004"/>
    </source>
</evidence>
<dbReference type="PANTHER" id="PTHR10359">
    <property type="entry name" value="A/G-SPECIFIC ADENINE GLYCOSYLASE/ENDONUCLEASE III"/>
    <property type="match status" value="1"/>
</dbReference>
<dbReference type="CDD" id="cd00056">
    <property type="entry name" value="ENDO3c"/>
    <property type="match status" value="1"/>
</dbReference>
<comment type="caution">
    <text evidence="7">The sequence shown here is derived from an EMBL/GenBank/DDBJ whole genome shotgun (WGS) entry which is preliminary data.</text>
</comment>
<keyword evidence="5" id="KW-0411">Iron-sulfur</keyword>
<organism evidence="7 8">
    <name type="scientific">Natronospira bacteriovora</name>
    <dbReference type="NCBI Taxonomy" id="3069753"/>
    <lineage>
        <taxon>Bacteria</taxon>
        <taxon>Pseudomonadati</taxon>
        <taxon>Pseudomonadota</taxon>
        <taxon>Gammaproteobacteria</taxon>
        <taxon>Natronospirales</taxon>
        <taxon>Natronospiraceae</taxon>
        <taxon>Natronospira</taxon>
    </lineage>
</organism>
<dbReference type="SUPFAM" id="SSF48150">
    <property type="entry name" value="DNA-glycosylase"/>
    <property type="match status" value="1"/>
</dbReference>
<evidence type="ECO:0000256" key="1">
    <source>
        <dbReference type="ARBA" id="ARBA00001966"/>
    </source>
</evidence>
<reference evidence="7 8" key="1">
    <citation type="submission" date="2023-08" db="EMBL/GenBank/DDBJ databases">
        <title>Whole-genome sequencing of halo(alkali)philic microorganisms from hypersaline lakes.</title>
        <authorList>
            <person name="Sorokin D.Y."/>
            <person name="Abbas B."/>
            <person name="Merkel A.Y."/>
        </authorList>
    </citation>
    <scope>NUCLEOTIDE SEQUENCE [LARGE SCALE GENOMIC DNA]</scope>
    <source>
        <strain evidence="7 8">AB-CW4</strain>
    </source>
</reference>
<dbReference type="GO" id="GO:0004519">
    <property type="term" value="F:endonuclease activity"/>
    <property type="evidence" value="ECO:0007669"/>
    <property type="project" value="UniProtKB-KW"/>
</dbReference>
<keyword evidence="3" id="KW-0479">Metal-binding</keyword>
<evidence type="ECO:0000256" key="3">
    <source>
        <dbReference type="ARBA" id="ARBA00022723"/>
    </source>
</evidence>
<evidence type="ECO:0000259" key="6">
    <source>
        <dbReference type="SMART" id="SM00478"/>
    </source>
</evidence>
<keyword evidence="7" id="KW-0378">Hydrolase</keyword>
<dbReference type="Pfam" id="PF00730">
    <property type="entry name" value="HhH-GPD"/>
    <property type="match status" value="1"/>
</dbReference>
<feature type="domain" description="HhH-GPD" evidence="6">
    <location>
        <begin position="30"/>
        <end position="187"/>
    </location>
</feature>
<evidence type="ECO:0000256" key="2">
    <source>
        <dbReference type="ARBA" id="ARBA00022485"/>
    </source>
</evidence>
<dbReference type="SMART" id="SM00478">
    <property type="entry name" value="ENDO3c"/>
    <property type="match status" value="1"/>
</dbReference>
<keyword evidence="4" id="KW-0408">Iron</keyword>
<dbReference type="Gene3D" id="1.10.1670.10">
    <property type="entry name" value="Helix-hairpin-Helix base-excision DNA repair enzymes (C-terminal)"/>
    <property type="match status" value="1"/>
</dbReference>
<evidence type="ECO:0000313" key="7">
    <source>
        <dbReference type="EMBL" id="MDQ2069166.1"/>
    </source>
</evidence>
<dbReference type="PIRSF" id="PIRSF001435">
    <property type="entry name" value="Nth"/>
    <property type="match status" value="1"/>
</dbReference>
<keyword evidence="7" id="KW-0540">Nuclease</keyword>
<keyword evidence="7" id="KW-0255">Endonuclease</keyword>
<gene>
    <name evidence="7" type="ORF">RBH19_04715</name>
</gene>
<protein>
    <submittedName>
        <fullName evidence="7">Endonuclease III domain-containing protein</fullName>
    </submittedName>
</protein>
<comment type="cofactor">
    <cofactor evidence="1">
        <name>[4Fe-4S] cluster</name>
        <dbReference type="ChEBI" id="CHEBI:49883"/>
    </cofactor>
</comment>
<dbReference type="EMBL" id="JAVDDT010000002">
    <property type="protein sequence ID" value="MDQ2069166.1"/>
    <property type="molecule type" value="Genomic_DNA"/>
</dbReference>
<dbReference type="InterPro" id="IPR003265">
    <property type="entry name" value="HhH-GPD_domain"/>
</dbReference>
<dbReference type="InterPro" id="IPR011257">
    <property type="entry name" value="DNA_glycosylase"/>
</dbReference>
<dbReference type="Proteomes" id="UP001239019">
    <property type="component" value="Unassembled WGS sequence"/>
</dbReference>
<sequence>MFSWLLRQHGPQGWWPCQGGPFEVMVGAVLTQNTAWVNVEKAIHNLHQAEALDAGTILGMPETRLAQLIRPSGYYNIKAGRLRNLCRWYVGAGGFERLRQQDTGVLRRELLSIKGVGPETGDDILLYAFHRPVFVVDAYTFRLFERTGLIDSGHDYESLRAWVESRLGPDVKTFNELHALIVRHGNRVCRPRPLCDDCELRSHCRYNQAD</sequence>
<dbReference type="InterPro" id="IPR003651">
    <property type="entry name" value="Endonuclease3_FeS-loop_motif"/>
</dbReference>